<keyword evidence="3" id="KW-1185">Reference proteome</keyword>
<organism evidence="1">
    <name type="scientific">Capitella teleta</name>
    <name type="common">Polychaete worm</name>
    <dbReference type="NCBI Taxonomy" id="283909"/>
    <lineage>
        <taxon>Eukaryota</taxon>
        <taxon>Metazoa</taxon>
        <taxon>Spiralia</taxon>
        <taxon>Lophotrochozoa</taxon>
        <taxon>Annelida</taxon>
        <taxon>Polychaeta</taxon>
        <taxon>Sedentaria</taxon>
        <taxon>Scolecida</taxon>
        <taxon>Capitellidae</taxon>
        <taxon>Capitella</taxon>
    </lineage>
</organism>
<evidence type="ECO:0000313" key="3">
    <source>
        <dbReference type="Proteomes" id="UP000014760"/>
    </source>
</evidence>
<evidence type="ECO:0000313" key="2">
    <source>
        <dbReference type="EnsemblMetazoa" id="CapteP194073"/>
    </source>
</evidence>
<dbReference type="GO" id="GO:0016020">
    <property type="term" value="C:membrane"/>
    <property type="evidence" value="ECO:0007669"/>
    <property type="project" value="TreeGrafter"/>
</dbReference>
<reference evidence="2" key="3">
    <citation type="submission" date="2015-06" db="UniProtKB">
        <authorList>
            <consortium name="EnsemblMetazoa"/>
        </authorList>
    </citation>
    <scope>IDENTIFICATION</scope>
</reference>
<sequence length="282" mass="32403">MDAEVVAVAEHATAESLLDPIRLTYDHPDVFMSSVSWNFESFSENDKIEIFALEQYLEQAAIEDISDSDGSPLIMKQKFDPWLYQSGYPIIHVSWDPIIKTIHLTQSHFNPDLFQGYPASEFNYKWNIPITIGDRSNSALLHSGADTRMDRQDISIKDENLAGDWTMINIGAHTLCRVNYDQETFGHIADQLKVEHNIPGVKADPPIIFLAALSVCWIPIWNRHHISVRKLLQCTELVVTCRYQAFADTEILVRNSVFNLTYLYIEPWEGEEKNIIQHYFGQ</sequence>
<dbReference type="PANTHER" id="PTHR11533">
    <property type="entry name" value="PROTEASE M1 ZINC METALLOPROTEASE"/>
    <property type="match status" value="1"/>
</dbReference>
<dbReference type="EnsemblMetazoa" id="CapteT194073">
    <property type="protein sequence ID" value="CapteP194073"/>
    <property type="gene ID" value="CapteG194073"/>
</dbReference>
<dbReference type="GO" id="GO:0043171">
    <property type="term" value="P:peptide catabolic process"/>
    <property type="evidence" value="ECO:0007669"/>
    <property type="project" value="TreeGrafter"/>
</dbReference>
<reference evidence="1 3" key="2">
    <citation type="journal article" date="2013" name="Nature">
        <title>Insights into bilaterian evolution from three spiralian genomes.</title>
        <authorList>
            <person name="Simakov O."/>
            <person name="Marletaz F."/>
            <person name="Cho S.J."/>
            <person name="Edsinger-Gonzales E."/>
            <person name="Havlak P."/>
            <person name="Hellsten U."/>
            <person name="Kuo D.H."/>
            <person name="Larsson T."/>
            <person name="Lv J."/>
            <person name="Arendt D."/>
            <person name="Savage R."/>
            <person name="Osoegawa K."/>
            <person name="de Jong P."/>
            <person name="Grimwood J."/>
            <person name="Chapman J.A."/>
            <person name="Shapiro H."/>
            <person name="Aerts A."/>
            <person name="Otillar R.P."/>
            <person name="Terry A.Y."/>
            <person name="Boore J.L."/>
            <person name="Grigoriev I.V."/>
            <person name="Lindberg D.R."/>
            <person name="Seaver E.C."/>
            <person name="Weisblat D.A."/>
            <person name="Putnam N.H."/>
            <person name="Rokhsar D.S."/>
        </authorList>
    </citation>
    <scope>NUCLEOTIDE SEQUENCE</scope>
    <source>
        <strain evidence="1 3">I ESC-2004</strain>
    </source>
</reference>
<dbReference type="GO" id="GO:0005615">
    <property type="term" value="C:extracellular space"/>
    <property type="evidence" value="ECO:0007669"/>
    <property type="project" value="TreeGrafter"/>
</dbReference>
<dbReference type="GO" id="GO:0070006">
    <property type="term" value="F:metalloaminopeptidase activity"/>
    <property type="evidence" value="ECO:0007669"/>
    <property type="project" value="TreeGrafter"/>
</dbReference>
<dbReference type="GO" id="GO:0042277">
    <property type="term" value="F:peptide binding"/>
    <property type="evidence" value="ECO:0007669"/>
    <property type="project" value="TreeGrafter"/>
</dbReference>
<dbReference type="Gene3D" id="2.60.40.1910">
    <property type="match status" value="1"/>
</dbReference>
<dbReference type="EMBL" id="KB295464">
    <property type="protein sequence ID" value="ELU13111.1"/>
    <property type="molecule type" value="Genomic_DNA"/>
</dbReference>
<protein>
    <submittedName>
        <fullName evidence="1 2">Uncharacterized protein</fullName>
    </submittedName>
</protein>
<dbReference type="EMBL" id="AMQN01019222">
    <property type="status" value="NOT_ANNOTATED_CDS"/>
    <property type="molecule type" value="Genomic_DNA"/>
</dbReference>
<dbReference type="OrthoDB" id="10031169at2759"/>
<dbReference type="GO" id="GO:0006508">
    <property type="term" value="P:proteolysis"/>
    <property type="evidence" value="ECO:0007669"/>
    <property type="project" value="TreeGrafter"/>
</dbReference>
<dbReference type="GO" id="GO:0005737">
    <property type="term" value="C:cytoplasm"/>
    <property type="evidence" value="ECO:0007669"/>
    <property type="project" value="TreeGrafter"/>
</dbReference>
<reference evidence="3" key="1">
    <citation type="submission" date="2012-12" db="EMBL/GenBank/DDBJ databases">
        <authorList>
            <person name="Hellsten U."/>
            <person name="Grimwood J."/>
            <person name="Chapman J.A."/>
            <person name="Shapiro H."/>
            <person name="Aerts A."/>
            <person name="Otillar R.P."/>
            <person name="Terry A.Y."/>
            <person name="Boore J.L."/>
            <person name="Simakov O."/>
            <person name="Marletaz F."/>
            <person name="Cho S.-J."/>
            <person name="Edsinger-Gonzales E."/>
            <person name="Havlak P."/>
            <person name="Kuo D.-H."/>
            <person name="Larsson T."/>
            <person name="Lv J."/>
            <person name="Arendt D."/>
            <person name="Savage R."/>
            <person name="Osoegawa K."/>
            <person name="de Jong P."/>
            <person name="Lindberg D.R."/>
            <person name="Seaver E.C."/>
            <person name="Weisblat D.A."/>
            <person name="Putnam N.H."/>
            <person name="Grigoriev I.V."/>
            <person name="Rokhsar D.S."/>
        </authorList>
    </citation>
    <scope>NUCLEOTIDE SEQUENCE</scope>
    <source>
        <strain evidence="3">I ESC-2004</strain>
    </source>
</reference>
<dbReference type="AlphaFoldDB" id="R7V9U5"/>
<dbReference type="Proteomes" id="UP000014760">
    <property type="component" value="Unassembled WGS sequence"/>
</dbReference>
<evidence type="ECO:0000313" key="1">
    <source>
        <dbReference type="EMBL" id="ELU13111.1"/>
    </source>
</evidence>
<gene>
    <name evidence="1" type="ORF">CAPTEDRAFT_194073</name>
</gene>
<proteinExistence type="predicted"/>
<accession>R7V9U5</accession>
<dbReference type="EMBL" id="AMQN01019223">
    <property type="status" value="NOT_ANNOTATED_CDS"/>
    <property type="molecule type" value="Genomic_DNA"/>
</dbReference>
<dbReference type="PANTHER" id="PTHR11533:SF301">
    <property type="entry name" value="AMINOPEPTIDASE"/>
    <property type="match status" value="1"/>
</dbReference>
<name>R7V9U5_CAPTE</name>
<dbReference type="STRING" id="283909.R7V9U5"/>
<dbReference type="HOGENOM" id="CLU_987801_0_0_1"/>
<dbReference type="InterPro" id="IPR050344">
    <property type="entry name" value="Peptidase_M1_aminopeptidases"/>
</dbReference>
<dbReference type="GO" id="GO:0008270">
    <property type="term" value="F:zinc ion binding"/>
    <property type="evidence" value="ECO:0007669"/>
    <property type="project" value="TreeGrafter"/>
</dbReference>